<keyword evidence="2" id="KW-0521">NADP</keyword>
<proteinExistence type="inferred from homology"/>
<evidence type="ECO:0000256" key="6">
    <source>
        <dbReference type="PIRSR" id="PIRSR000097-3"/>
    </source>
</evidence>
<dbReference type="EMBL" id="JACBZP010000001">
    <property type="protein sequence ID" value="NYI67886.1"/>
    <property type="molecule type" value="Genomic_DNA"/>
</dbReference>
<dbReference type="PANTHER" id="PTHR43827:SF3">
    <property type="entry name" value="NADP-DEPENDENT OXIDOREDUCTASE DOMAIN-CONTAINING PROTEIN"/>
    <property type="match status" value="1"/>
</dbReference>
<dbReference type="CDD" id="cd19132">
    <property type="entry name" value="AKR_AKR5D1_E1"/>
    <property type="match status" value="1"/>
</dbReference>
<reference evidence="8 9" key="1">
    <citation type="submission" date="2020-07" db="EMBL/GenBank/DDBJ databases">
        <title>Sequencing the genomes of 1000 actinobacteria strains.</title>
        <authorList>
            <person name="Klenk H.-P."/>
        </authorList>
    </citation>
    <scope>NUCLEOTIDE SEQUENCE [LARGE SCALE GENOMIC DNA]</scope>
    <source>
        <strain evidence="8 9">DSM 26341</strain>
    </source>
</reference>
<dbReference type="PIRSF" id="PIRSF000097">
    <property type="entry name" value="AKR"/>
    <property type="match status" value="1"/>
</dbReference>
<evidence type="ECO:0000313" key="8">
    <source>
        <dbReference type="EMBL" id="NYI67886.1"/>
    </source>
</evidence>
<dbReference type="PROSITE" id="PS00062">
    <property type="entry name" value="ALDOKETO_REDUCTASE_2"/>
    <property type="match status" value="1"/>
</dbReference>
<evidence type="ECO:0000256" key="5">
    <source>
        <dbReference type="PIRSR" id="PIRSR000097-2"/>
    </source>
</evidence>
<dbReference type="Gene3D" id="3.20.20.100">
    <property type="entry name" value="NADP-dependent oxidoreductase domain"/>
    <property type="match status" value="1"/>
</dbReference>
<feature type="domain" description="NADP-dependent oxidoreductase" evidence="7">
    <location>
        <begin position="18"/>
        <end position="258"/>
    </location>
</feature>
<dbReference type="InterPro" id="IPR018170">
    <property type="entry name" value="Aldo/ket_reductase_CS"/>
</dbReference>
<feature type="site" description="Lowers pKa of active site Tyr" evidence="6">
    <location>
        <position position="76"/>
    </location>
</feature>
<evidence type="ECO:0000256" key="4">
    <source>
        <dbReference type="PIRSR" id="PIRSR000097-1"/>
    </source>
</evidence>
<keyword evidence="3" id="KW-0560">Oxidoreductase</keyword>
<dbReference type="FunFam" id="3.20.20.100:FF:000015">
    <property type="entry name" value="Oxidoreductase, aldo/keto reductase family"/>
    <property type="match status" value="1"/>
</dbReference>
<evidence type="ECO:0000256" key="3">
    <source>
        <dbReference type="ARBA" id="ARBA00023002"/>
    </source>
</evidence>
<comment type="similarity">
    <text evidence="1">Belongs to the aldo/keto reductase family.</text>
</comment>
<comment type="caution">
    <text evidence="8">The sequence shown here is derived from an EMBL/GenBank/DDBJ whole genome shotgun (WGS) entry which is preliminary data.</text>
</comment>
<dbReference type="InterPro" id="IPR036812">
    <property type="entry name" value="NAD(P)_OxRdtase_dom_sf"/>
</dbReference>
<keyword evidence="9" id="KW-1185">Reference proteome</keyword>
<dbReference type="PRINTS" id="PR00069">
    <property type="entry name" value="ALDKETRDTASE"/>
</dbReference>
<sequence>MTSTPDVTLNDGTTMPAVGFGTYPLTGQEATDAVSDAIDIGYRLIDTAVNYRNEEAVGRAIAASGVPRDELRITTKLPGRDHGYRETLRSCRESLQRLGLDYLDMYLIHWPLPKQNRYIDTWRAFRQLQQDGLVRSIGVSNFAAEHLAELEREGGTGPAVNQIEVHPFFPQPNMLRVNSALGIVTQSWSPLGRASGVVDDDRVTGIADAHSVTPAQVVLRWHVQRGAVPIPKSGTPERRRANLDVFSFTLSDDEMSVLSAMETGRLGGDPDVHEEF</sequence>
<evidence type="ECO:0000259" key="7">
    <source>
        <dbReference type="Pfam" id="PF00248"/>
    </source>
</evidence>
<evidence type="ECO:0000313" key="9">
    <source>
        <dbReference type="Proteomes" id="UP000539111"/>
    </source>
</evidence>
<dbReference type="SUPFAM" id="SSF51430">
    <property type="entry name" value="NAD(P)-linked oxidoreductase"/>
    <property type="match status" value="1"/>
</dbReference>
<dbReference type="Pfam" id="PF00248">
    <property type="entry name" value="Aldo_ket_red"/>
    <property type="match status" value="1"/>
</dbReference>
<name>A0A7Z0D2X5_9MICO</name>
<evidence type="ECO:0000256" key="2">
    <source>
        <dbReference type="ARBA" id="ARBA00022857"/>
    </source>
</evidence>
<dbReference type="InterPro" id="IPR023210">
    <property type="entry name" value="NADP_OxRdtase_dom"/>
</dbReference>
<dbReference type="PANTHER" id="PTHR43827">
    <property type="entry name" value="2,5-DIKETO-D-GLUCONIC ACID REDUCTASE"/>
    <property type="match status" value="1"/>
</dbReference>
<accession>A0A7Z0D2X5</accession>
<dbReference type="PROSITE" id="PS00798">
    <property type="entry name" value="ALDOKETO_REDUCTASE_1"/>
    <property type="match status" value="1"/>
</dbReference>
<dbReference type="InterPro" id="IPR020471">
    <property type="entry name" value="AKR"/>
</dbReference>
<organism evidence="8 9">
    <name type="scientific">Spelaeicoccus albus</name>
    <dbReference type="NCBI Taxonomy" id="1280376"/>
    <lineage>
        <taxon>Bacteria</taxon>
        <taxon>Bacillati</taxon>
        <taxon>Actinomycetota</taxon>
        <taxon>Actinomycetes</taxon>
        <taxon>Micrococcales</taxon>
        <taxon>Brevibacteriaceae</taxon>
        <taxon>Spelaeicoccus</taxon>
    </lineage>
</organism>
<dbReference type="GO" id="GO:0016616">
    <property type="term" value="F:oxidoreductase activity, acting on the CH-OH group of donors, NAD or NADP as acceptor"/>
    <property type="evidence" value="ECO:0007669"/>
    <property type="project" value="UniProtKB-ARBA"/>
</dbReference>
<protein>
    <submittedName>
        <fullName evidence="8">Diketogulonate reductase-like aldo/keto reductase</fullName>
    </submittedName>
</protein>
<dbReference type="RefSeq" id="WP_179428190.1">
    <property type="nucleotide sequence ID" value="NZ_JACBZP010000001.1"/>
</dbReference>
<feature type="binding site" evidence="5">
    <location>
        <position position="109"/>
    </location>
    <ligand>
        <name>substrate</name>
    </ligand>
</feature>
<dbReference type="Proteomes" id="UP000539111">
    <property type="component" value="Unassembled WGS sequence"/>
</dbReference>
<dbReference type="AlphaFoldDB" id="A0A7Z0D2X5"/>
<feature type="active site" description="Proton donor" evidence="4">
    <location>
        <position position="51"/>
    </location>
</feature>
<evidence type="ECO:0000256" key="1">
    <source>
        <dbReference type="ARBA" id="ARBA00007905"/>
    </source>
</evidence>
<gene>
    <name evidence="8" type="ORF">BJY26_002192</name>
</gene>